<dbReference type="GO" id="GO:0005576">
    <property type="term" value="C:extracellular region"/>
    <property type="evidence" value="ECO:0007669"/>
    <property type="project" value="InterPro"/>
</dbReference>
<dbReference type="GO" id="GO:0030414">
    <property type="term" value="F:peptidase inhibitor activity"/>
    <property type="evidence" value="ECO:0007669"/>
    <property type="project" value="InterPro"/>
</dbReference>
<dbReference type="PROSITE" id="PS51390">
    <property type="entry name" value="WAP"/>
    <property type="match status" value="1"/>
</dbReference>
<feature type="domain" description="WAP" evidence="2">
    <location>
        <begin position="129"/>
        <end position="183"/>
    </location>
</feature>
<dbReference type="EMBL" id="BTSY01000004">
    <property type="protein sequence ID" value="GMT23713.1"/>
    <property type="molecule type" value="Genomic_DNA"/>
</dbReference>
<dbReference type="AlphaFoldDB" id="A0AAV5VZR3"/>
<dbReference type="PANTHER" id="PTHR36938:SF3">
    <property type="entry name" value="WAP DOMAIN-CONTAINING PROTEIN"/>
    <property type="match status" value="1"/>
</dbReference>
<accession>A0AAV5VZR3</accession>
<keyword evidence="4" id="KW-1185">Reference proteome</keyword>
<evidence type="ECO:0000313" key="4">
    <source>
        <dbReference type="Proteomes" id="UP001432322"/>
    </source>
</evidence>
<reference evidence="3" key="1">
    <citation type="submission" date="2023-10" db="EMBL/GenBank/DDBJ databases">
        <title>Genome assembly of Pristionchus species.</title>
        <authorList>
            <person name="Yoshida K."/>
            <person name="Sommer R.J."/>
        </authorList>
    </citation>
    <scope>NUCLEOTIDE SEQUENCE</scope>
    <source>
        <strain evidence="3">RS5133</strain>
    </source>
</reference>
<feature type="signal peptide" evidence="1">
    <location>
        <begin position="1"/>
        <end position="17"/>
    </location>
</feature>
<evidence type="ECO:0000259" key="2">
    <source>
        <dbReference type="PROSITE" id="PS51390"/>
    </source>
</evidence>
<feature type="chain" id="PRO_5043910464" description="WAP domain-containing protein" evidence="1">
    <location>
        <begin position="18"/>
        <end position="247"/>
    </location>
</feature>
<comment type="caution">
    <text evidence="3">The sequence shown here is derived from an EMBL/GenBank/DDBJ whole genome shotgun (WGS) entry which is preliminary data.</text>
</comment>
<name>A0AAV5VZR3_9BILA</name>
<evidence type="ECO:0000256" key="1">
    <source>
        <dbReference type="SAM" id="SignalP"/>
    </source>
</evidence>
<keyword evidence="1" id="KW-0732">Signal</keyword>
<organism evidence="3 4">
    <name type="scientific">Pristionchus fissidentatus</name>
    <dbReference type="NCBI Taxonomy" id="1538716"/>
    <lineage>
        <taxon>Eukaryota</taxon>
        <taxon>Metazoa</taxon>
        <taxon>Ecdysozoa</taxon>
        <taxon>Nematoda</taxon>
        <taxon>Chromadorea</taxon>
        <taxon>Rhabditida</taxon>
        <taxon>Rhabditina</taxon>
        <taxon>Diplogasteromorpha</taxon>
        <taxon>Diplogasteroidea</taxon>
        <taxon>Neodiplogasteridae</taxon>
        <taxon>Pristionchus</taxon>
    </lineage>
</organism>
<sequence length="247" mass="27490">MFCTLFLFLLFVHSNEAMAPRTMDWCIYWSKQGINRPECFSSHRLPLQFRSNPSPSPLTHWSFNRQPRTPSYLLNKDGKLPTCGSVQNIDRCIKSHHCTVSTMCWENAHACCTPILPIFSQIRPSLSLLPSIPSGCPLPSSLDYKCAVENPISWCSSDVQCTIGNVHKCCPTGCGNNICVSSESSRRHKAPLNSLPLVDISCTPGGTSWCQSDSDCKSSSARRRFCRSTHCGHNICVLQFGQSWIVA</sequence>
<dbReference type="PANTHER" id="PTHR36938">
    <property type="entry name" value="PROTEIN CBG26935"/>
    <property type="match status" value="1"/>
</dbReference>
<gene>
    <name evidence="3" type="ORF">PFISCL1PPCAC_15010</name>
</gene>
<evidence type="ECO:0000313" key="3">
    <source>
        <dbReference type="EMBL" id="GMT23713.1"/>
    </source>
</evidence>
<protein>
    <recommendedName>
        <fullName evidence="2">WAP domain-containing protein</fullName>
    </recommendedName>
</protein>
<proteinExistence type="predicted"/>
<dbReference type="Proteomes" id="UP001432322">
    <property type="component" value="Unassembled WGS sequence"/>
</dbReference>
<dbReference type="InterPro" id="IPR008197">
    <property type="entry name" value="WAP_dom"/>
</dbReference>